<accession>A0A2P6NGP1</accession>
<dbReference type="EMBL" id="MDYQ01000089">
    <property type="protein sequence ID" value="PRP83136.1"/>
    <property type="molecule type" value="Genomic_DNA"/>
</dbReference>
<sequence>HPQEELNSLLPFASLCLLYDLKPANAYKCFAEDYQKEHRRRAFSARLHKASTERTNAYKCFAEDLQTSCREMDYNTPFYRDDLRLKGLGLRFVLVGRTSQ</sequence>
<feature type="non-terminal residue" evidence="1">
    <location>
        <position position="1"/>
    </location>
</feature>
<reference evidence="1 2" key="1">
    <citation type="journal article" date="2018" name="Genome Biol. Evol.">
        <title>Multiple Roots of Fruiting Body Formation in Amoebozoa.</title>
        <authorList>
            <person name="Hillmann F."/>
            <person name="Forbes G."/>
            <person name="Novohradska S."/>
            <person name="Ferling I."/>
            <person name="Riege K."/>
            <person name="Groth M."/>
            <person name="Westermann M."/>
            <person name="Marz M."/>
            <person name="Spaller T."/>
            <person name="Winckler T."/>
            <person name="Schaap P."/>
            <person name="Glockner G."/>
        </authorList>
    </citation>
    <scope>NUCLEOTIDE SEQUENCE [LARGE SCALE GENOMIC DNA]</scope>
    <source>
        <strain evidence="1 2">Jena</strain>
    </source>
</reference>
<name>A0A2P6NGP1_9EUKA</name>
<keyword evidence="2" id="KW-1185">Reference proteome</keyword>
<dbReference type="Proteomes" id="UP000241769">
    <property type="component" value="Unassembled WGS sequence"/>
</dbReference>
<evidence type="ECO:0000313" key="1">
    <source>
        <dbReference type="EMBL" id="PRP83136.1"/>
    </source>
</evidence>
<dbReference type="AlphaFoldDB" id="A0A2P6NGP1"/>
<organism evidence="1 2">
    <name type="scientific">Planoprotostelium fungivorum</name>
    <dbReference type="NCBI Taxonomy" id="1890364"/>
    <lineage>
        <taxon>Eukaryota</taxon>
        <taxon>Amoebozoa</taxon>
        <taxon>Evosea</taxon>
        <taxon>Variosea</taxon>
        <taxon>Cavosteliida</taxon>
        <taxon>Cavosteliaceae</taxon>
        <taxon>Planoprotostelium</taxon>
    </lineage>
</organism>
<protein>
    <submittedName>
        <fullName evidence="1">Uncharacterized protein</fullName>
    </submittedName>
</protein>
<dbReference type="InParanoid" id="A0A2P6NGP1"/>
<comment type="caution">
    <text evidence="1">The sequence shown here is derived from an EMBL/GenBank/DDBJ whole genome shotgun (WGS) entry which is preliminary data.</text>
</comment>
<evidence type="ECO:0000313" key="2">
    <source>
        <dbReference type="Proteomes" id="UP000241769"/>
    </source>
</evidence>
<gene>
    <name evidence="1" type="ORF">PROFUN_09815</name>
</gene>
<proteinExistence type="predicted"/>